<dbReference type="AlphaFoldDB" id="X6LJI4"/>
<feature type="chain" id="PRO_5004975145" description="Secreted protein" evidence="1">
    <location>
        <begin position="23"/>
        <end position="233"/>
    </location>
</feature>
<comment type="caution">
    <text evidence="2">The sequence shown here is derived from an EMBL/GenBank/DDBJ whole genome shotgun (WGS) entry which is preliminary data.</text>
</comment>
<keyword evidence="3" id="KW-1185">Reference proteome</keyword>
<keyword evidence="1" id="KW-0732">Signal</keyword>
<evidence type="ECO:0000313" key="2">
    <source>
        <dbReference type="EMBL" id="ETO01302.1"/>
    </source>
</evidence>
<organism evidence="2 3">
    <name type="scientific">Reticulomyxa filosa</name>
    <dbReference type="NCBI Taxonomy" id="46433"/>
    <lineage>
        <taxon>Eukaryota</taxon>
        <taxon>Sar</taxon>
        <taxon>Rhizaria</taxon>
        <taxon>Retaria</taxon>
        <taxon>Foraminifera</taxon>
        <taxon>Monothalamids</taxon>
        <taxon>Reticulomyxidae</taxon>
        <taxon>Reticulomyxa</taxon>
    </lineage>
</organism>
<evidence type="ECO:0000313" key="3">
    <source>
        <dbReference type="Proteomes" id="UP000023152"/>
    </source>
</evidence>
<feature type="signal peptide" evidence="1">
    <location>
        <begin position="1"/>
        <end position="22"/>
    </location>
</feature>
<evidence type="ECO:0000256" key="1">
    <source>
        <dbReference type="SAM" id="SignalP"/>
    </source>
</evidence>
<reference evidence="2 3" key="1">
    <citation type="journal article" date="2013" name="Curr. Biol.">
        <title>The Genome of the Foraminiferan Reticulomyxa filosa.</title>
        <authorList>
            <person name="Glockner G."/>
            <person name="Hulsmann N."/>
            <person name="Schleicher M."/>
            <person name="Noegel A.A."/>
            <person name="Eichinger L."/>
            <person name="Gallinger C."/>
            <person name="Pawlowski J."/>
            <person name="Sierra R."/>
            <person name="Euteneuer U."/>
            <person name="Pillet L."/>
            <person name="Moustafa A."/>
            <person name="Platzer M."/>
            <person name="Groth M."/>
            <person name="Szafranski K."/>
            <person name="Schliwa M."/>
        </authorList>
    </citation>
    <scope>NUCLEOTIDE SEQUENCE [LARGE SCALE GENOMIC DNA]</scope>
</reference>
<name>X6LJI4_RETFI</name>
<evidence type="ECO:0008006" key="4">
    <source>
        <dbReference type="Google" id="ProtNLM"/>
    </source>
</evidence>
<protein>
    <recommendedName>
        <fullName evidence="4">Secreted protein</fullName>
    </recommendedName>
</protein>
<proteinExistence type="predicted"/>
<gene>
    <name evidence="2" type="ORF">RFI_36138</name>
</gene>
<dbReference type="Proteomes" id="UP000023152">
    <property type="component" value="Unassembled WGS sequence"/>
</dbReference>
<sequence length="233" mass="26535">MKPSLVYEIVLILLQVLTAVLAMSSASNVAKENSKSNSNDTIYSNNQDRMCTSLLSLNKLSNHSSNRMWKSKTLKCVQCPQYFDNATEMSVQLKYASIRIIKMTTVQSKNIYTKTPAIDMFTTSSISSTYFKSKYSVCAGIEVDVVVIVISAPPSMLLSSTRATLQCTTIRYFPSRKSIGKQYFSNTFRLCSFFFYDFFFKHKKKKLGRSYDLAQKKNIDDMYHNDGFDTLPN</sequence>
<dbReference type="EMBL" id="ASPP01038675">
    <property type="protein sequence ID" value="ETO01302.1"/>
    <property type="molecule type" value="Genomic_DNA"/>
</dbReference>
<accession>X6LJI4</accession>